<dbReference type="Pfam" id="PF20150">
    <property type="entry name" value="2EXR"/>
    <property type="match status" value="1"/>
</dbReference>
<dbReference type="PANTHER" id="PTHR35910:SF1">
    <property type="entry name" value="2EXR DOMAIN-CONTAINING PROTEIN"/>
    <property type="match status" value="1"/>
</dbReference>
<reference evidence="2" key="1">
    <citation type="submission" date="2023-02" db="EMBL/GenBank/DDBJ databases">
        <title>Colletotrichum kahawae CIFC_Que2 genome sequencing and assembly.</title>
        <authorList>
            <person name="Baroncelli R."/>
        </authorList>
    </citation>
    <scope>NUCLEOTIDE SEQUENCE</scope>
    <source>
        <strain evidence="2">CIFC_Que2</strain>
    </source>
</reference>
<evidence type="ECO:0000313" key="3">
    <source>
        <dbReference type="Proteomes" id="UP001281614"/>
    </source>
</evidence>
<dbReference type="EMBL" id="VYYT01000003">
    <property type="protein sequence ID" value="KAK2779380.1"/>
    <property type="molecule type" value="Genomic_DNA"/>
</dbReference>
<dbReference type="PANTHER" id="PTHR35910">
    <property type="entry name" value="2EXR DOMAIN-CONTAINING PROTEIN"/>
    <property type="match status" value="1"/>
</dbReference>
<organism evidence="2 3">
    <name type="scientific">Colletotrichum kahawae</name>
    <name type="common">Coffee berry disease fungus</name>
    <dbReference type="NCBI Taxonomy" id="34407"/>
    <lineage>
        <taxon>Eukaryota</taxon>
        <taxon>Fungi</taxon>
        <taxon>Dikarya</taxon>
        <taxon>Ascomycota</taxon>
        <taxon>Pezizomycotina</taxon>
        <taxon>Sordariomycetes</taxon>
        <taxon>Hypocreomycetidae</taxon>
        <taxon>Glomerellales</taxon>
        <taxon>Glomerellaceae</taxon>
        <taxon>Colletotrichum</taxon>
        <taxon>Colletotrichum gloeosporioides species complex</taxon>
    </lineage>
</organism>
<accession>A0AAD9YUT2</accession>
<proteinExistence type="predicted"/>
<gene>
    <name evidence="2" type="ORF">CKAH01_11303</name>
</gene>
<evidence type="ECO:0000259" key="1">
    <source>
        <dbReference type="Pfam" id="PF20150"/>
    </source>
</evidence>
<comment type="caution">
    <text evidence="2">The sequence shown here is derived from an EMBL/GenBank/DDBJ whole genome shotgun (WGS) entry which is preliminary data.</text>
</comment>
<keyword evidence="3" id="KW-1185">Reference proteome</keyword>
<protein>
    <recommendedName>
        <fullName evidence="1">2EXR domain-containing protein</fullName>
    </recommendedName>
</protein>
<dbReference type="AlphaFoldDB" id="A0AAD9YUT2"/>
<dbReference type="InterPro" id="IPR045518">
    <property type="entry name" value="2EXR"/>
</dbReference>
<name>A0AAD9YUT2_COLKA</name>
<evidence type="ECO:0000313" key="2">
    <source>
        <dbReference type="EMBL" id="KAK2779380.1"/>
    </source>
</evidence>
<dbReference type="Proteomes" id="UP001281614">
    <property type="component" value="Unassembled WGS sequence"/>
</dbReference>
<sequence>MPLSTSAAIAPSQLDPEAMNLASIDLSCPFTRSFHRFNKLPPEIRLRIWRLAVPRPAVIERAMNYGLMEHTLRRHEPIPAVLQVCRESRAELLYEREHRRGGTQEQFELVHSTGTSGRGAYVNCEKDTLYIYRAPSRAIMPDAANFANLQHLAMDWGLRPCWVQGQCHVGVHFIRQFPSLKTLTLLVTFHVHAFGQPEDLDGEFASKVKQQERIQRRRALCEIKSWVVEAIGQAKESLPEWTAPEVRVVRKTDYWTGGKTGTPRPIV</sequence>
<feature type="domain" description="2EXR" evidence="1">
    <location>
        <begin position="34"/>
        <end position="129"/>
    </location>
</feature>